<evidence type="ECO:0000313" key="2">
    <source>
        <dbReference type="EMBL" id="QBI52664.1"/>
    </source>
</evidence>
<reference evidence="2 3" key="1">
    <citation type="submission" date="2019-02" db="EMBL/GenBank/DDBJ databases">
        <authorList>
            <person name="Khodamoradi S."/>
            <person name="Hahnke R.L."/>
            <person name="Kaempfer P."/>
            <person name="Schumann P."/>
            <person name="Rohde M."/>
            <person name="Steinert M."/>
            <person name="Luzhetskyy A."/>
            <person name="Wink J."/>
            <person name="Ruckert C."/>
        </authorList>
    </citation>
    <scope>NUCLEOTIDE SEQUENCE [LARGE SCALE GENOMIC DNA]</scope>
    <source>
        <strain evidence="2 3">M2</strain>
    </source>
</reference>
<feature type="region of interest" description="Disordered" evidence="1">
    <location>
        <begin position="208"/>
        <end position="260"/>
    </location>
</feature>
<proteinExistence type="predicted"/>
<feature type="compositionally biased region" description="Basic residues" evidence="1">
    <location>
        <begin position="236"/>
        <end position="246"/>
    </location>
</feature>
<dbReference type="EMBL" id="CP036455">
    <property type="protein sequence ID" value="QBI52664.1"/>
    <property type="molecule type" value="Genomic_DNA"/>
</dbReference>
<accession>A0A4P6Q1S2</accession>
<dbReference type="AlphaFoldDB" id="A0A4P6Q1S2"/>
<protein>
    <submittedName>
        <fullName evidence="2">Uncharacterized protein</fullName>
    </submittedName>
</protein>
<keyword evidence="3" id="KW-1185">Reference proteome</keyword>
<dbReference type="Proteomes" id="UP000292235">
    <property type="component" value="Chromosome"/>
</dbReference>
<name>A0A4P6Q1S2_9ACTN</name>
<evidence type="ECO:0000256" key="1">
    <source>
        <dbReference type="SAM" id="MobiDB-lite"/>
    </source>
</evidence>
<gene>
    <name evidence="2" type="ORF">EKD16_04280</name>
</gene>
<evidence type="ECO:0000313" key="3">
    <source>
        <dbReference type="Proteomes" id="UP000292235"/>
    </source>
</evidence>
<dbReference type="KEGG" id="strr:EKD16_04280"/>
<sequence length="260" mass="26512">MEWGVWGGAGPLGDLAGLPGVGWSSWGSGGGGGGGGGGGLRLRLSGRALAGGGGWRPAGRRVGSAVRPCWSAGCRAACTEKRRRGRRRAGPAVAGSGAGRWRARRRAALGRRGPVGASNARFSPDSGRCLVTTLRWAAPVPSSLSAGLDSAPNPALQTDSARLGPSIVNLWSQEGVFCGHKFAIIAGWTGIGDLPAPVRRLGTAVFRPGPHRPGDRAVRRGRGRPYARGCTGSGARGRRHVARGARARSPGVPSPDGVGF</sequence>
<organism evidence="2 3">
    <name type="scientific">Streptomonospora litoralis</name>
    <dbReference type="NCBI Taxonomy" id="2498135"/>
    <lineage>
        <taxon>Bacteria</taxon>
        <taxon>Bacillati</taxon>
        <taxon>Actinomycetota</taxon>
        <taxon>Actinomycetes</taxon>
        <taxon>Streptosporangiales</taxon>
        <taxon>Nocardiopsidaceae</taxon>
        <taxon>Streptomonospora</taxon>
    </lineage>
</organism>